<dbReference type="InterPro" id="IPR001611">
    <property type="entry name" value="Leu-rich_rpt"/>
</dbReference>
<evidence type="ECO:0000256" key="3">
    <source>
        <dbReference type="SAM" id="Coils"/>
    </source>
</evidence>
<keyword evidence="2" id="KW-0677">Repeat</keyword>
<dbReference type="PANTHER" id="PTHR15454:SF26">
    <property type="entry name" value="LEUCINE-RICH REPEAT-CONTAINING PROTEIN 61"/>
    <property type="match status" value="1"/>
</dbReference>
<dbReference type="SUPFAM" id="SSF52058">
    <property type="entry name" value="L domain-like"/>
    <property type="match status" value="1"/>
</dbReference>
<keyword evidence="5" id="KW-1185">Reference proteome</keyword>
<feature type="coiled-coil region" evidence="3">
    <location>
        <begin position="203"/>
        <end position="230"/>
    </location>
</feature>
<dbReference type="PANTHER" id="PTHR15454">
    <property type="entry name" value="NISCHARIN RELATED"/>
    <property type="match status" value="1"/>
</dbReference>
<protein>
    <recommendedName>
        <fullName evidence="6">Leucine-rich repeat-containing protein 61</fullName>
    </recommendedName>
</protein>
<reference evidence="4" key="1">
    <citation type="submission" date="2021-01" db="EMBL/GenBank/DDBJ databases">
        <authorList>
            <person name="Li R."/>
            <person name="Bekaert M."/>
        </authorList>
    </citation>
    <scope>NUCLEOTIDE SEQUENCE</scope>
    <source>
        <strain evidence="4">Farmed</strain>
    </source>
</reference>
<dbReference type="GO" id="GO:0005737">
    <property type="term" value="C:cytoplasm"/>
    <property type="evidence" value="ECO:0007669"/>
    <property type="project" value="TreeGrafter"/>
</dbReference>
<gene>
    <name evidence="4" type="ORF">SPHA_18512</name>
</gene>
<accession>A0A812BJH5</accession>
<comment type="caution">
    <text evidence="4">The sequence shown here is derived from an EMBL/GenBank/DDBJ whole genome shotgun (WGS) entry which is preliminary data.</text>
</comment>
<dbReference type="GO" id="GO:0036158">
    <property type="term" value="P:outer dynein arm assembly"/>
    <property type="evidence" value="ECO:0007669"/>
    <property type="project" value="TreeGrafter"/>
</dbReference>
<dbReference type="InterPro" id="IPR032675">
    <property type="entry name" value="LRR_dom_sf"/>
</dbReference>
<sequence>MAKNSVDRITRGFLRQKSGDFDIESIIILDLNGYGIKELGHIEECNNLEFLNLSNNNITNLIPLACLVHLTYLNLSSNNIACLEGLQILENLETLNLAGNLIDSLDTFYSISGLSKLKHLMFQDPNNERTNPICRKQNYKSKILSMFPKLHSLDREILHGTGSDVSQLFQQIEWRLNALSNQKYRNTKPVEPVKIPAKFWTISSDEDSEVEEAENNFKELLNSCRQLLKNTPSEVDKVTDIKTA</sequence>
<evidence type="ECO:0000256" key="2">
    <source>
        <dbReference type="ARBA" id="ARBA00022737"/>
    </source>
</evidence>
<organism evidence="4 5">
    <name type="scientific">Acanthosepion pharaonis</name>
    <name type="common">Pharaoh cuttlefish</name>
    <name type="synonym">Sepia pharaonis</name>
    <dbReference type="NCBI Taxonomy" id="158019"/>
    <lineage>
        <taxon>Eukaryota</taxon>
        <taxon>Metazoa</taxon>
        <taxon>Spiralia</taxon>
        <taxon>Lophotrochozoa</taxon>
        <taxon>Mollusca</taxon>
        <taxon>Cephalopoda</taxon>
        <taxon>Coleoidea</taxon>
        <taxon>Decapodiformes</taxon>
        <taxon>Sepiida</taxon>
        <taxon>Sepiina</taxon>
        <taxon>Sepiidae</taxon>
        <taxon>Acanthosepion</taxon>
    </lineage>
</organism>
<dbReference type="SMART" id="SM00365">
    <property type="entry name" value="LRR_SD22"/>
    <property type="match status" value="3"/>
</dbReference>
<dbReference type="PROSITE" id="PS51450">
    <property type="entry name" value="LRR"/>
    <property type="match status" value="3"/>
</dbReference>
<dbReference type="GO" id="GO:0043014">
    <property type="term" value="F:alpha-tubulin binding"/>
    <property type="evidence" value="ECO:0007669"/>
    <property type="project" value="TreeGrafter"/>
</dbReference>
<keyword evidence="3" id="KW-0175">Coiled coil</keyword>
<name>A0A812BJH5_ACAPH</name>
<dbReference type="Pfam" id="PF14580">
    <property type="entry name" value="LRR_9"/>
    <property type="match status" value="1"/>
</dbReference>
<proteinExistence type="predicted"/>
<dbReference type="Proteomes" id="UP000597762">
    <property type="component" value="Unassembled WGS sequence"/>
</dbReference>
<evidence type="ECO:0008006" key="6">
    <source>
        <dbReference type="Google" id="ProtNLM"/>
    </source>
</evidence>
<evidence type="ECO:0000313" key="4">
    <source>
        <dbReference type="EMBL" id="CAE1232347.1"/>
    </source>
</evidence>
<evidence type="ECO:0000256" key="1">
    <source>
        <dbReference type="ARBA" id="ARBA00022614"/>
    </source>
</evidence>
<keyword evidence="1" id="KW-0433">Leucine-rich repeat</keyword>
<dbReference type="AlphaFoldDB" id="A0A812BJH5"/>
<dbReference type="Gene3D" id="3.80.10.10">
    <property type="entry name" value="Ribonuclease Inhibitor"/>
    <property type="match status" value="1"/>
</dbReference>
<dbReference type="OrthoDB" id="433501at2759"/>
<dbReference type="EMBL" id="CAHIKZ030000668">
    <property type="protein sequence ID" value="CAE1232347.1"/>
    <property type="molecule type" value="Genomic_DNA"/>
</dbReference>
<evidence type="ECO:0000313" key="5">
    <source>
        <dbReference type="Proteomes" id="UP000597762"/>
    </source>
</evidence>
<dbReference type="GO" id="GO:0045504">
    <property type="term" value="F:dynein heavy chain binding"/>
    <property type="evidence" value="ECO:0007669"/>
    <property type="project" value="TreeGrafter"/>
</dbReference>